<protein>
    <submittedName>
        <fullName evidence="1">Uncharacterized protein</fullName>
    </submittedName>
</protein>
<sequence length="108" mass="11918">MPLFIKKKDDGRHSVVIRDGRWKVPDQGTSYASELGGAATIDSFKVIYAQVNRASSSQKEKAHIYACIHAAMNARLDEFLPLERERSTNSAPLAGAWRFAEPRGGGRS</sequence>
<accession>A0AAN9KCA3</accession>
<dbReference type="EMBL" id="JAYMYQ010000009">
    <property type="protein sequence ID" value="KAK7313663.1"/>
    <property type="molecule type" value="Genomic_DNA"/>
</dbReference>
<name>A0AAN9KCA3_CANGL</name>
<dbReference type="Proteomes" id="UP001367508">
    <property type="component" value="Unassembled WGS sequence"/>
</dbReference>
<evidence type="ECO:0000313" key="2">
    <source>
        <dbReference type="Proteomes" id="UP001367508"/>
    </source>
</evidence>
<gene>
    <name evidence="1" type="ORF">VNO77_38853</name>
</gene>
<proteinExistence type="predicted"/>
<organism evidence="1 2">
    <name type="scientific">Canavalia gladiata</name>
    <name type="common">Sword bean</name>
    <name type="synonym">Dolichos gladiatus</name>
    <dbReference type="NCBI Taxonomy" id="3824"/>
    <lineage>
        <taxon>Eukaryota</taxon>
        <taxon>Viridiplantae</taxon>
        <taxon>Streptophyta</taxon>
        <taxon>Embryophyta</taxon>
        <taxon>Tracheophyta</taxon>
        <taxon>Spermatophyta</taxon>
        <taxon>Magnoliopsida</taxon>
        <taxon>eudicotyledons</taxon>
        <taxon>Gunneridae</taxon>
        <taxon>Pentapetalae</taxon>
        <taxon>rosids</taxon>
        <taxon>fabids</taxon>
        <taxon>Fabales</taxon>
        <taxon>Fabaceae</taxon>
        <taxon>Papilionoideae</taxon>
        <taxon>50 kb inversion clade</taxon>
        <taxon>NPAAA clade</taxon>
        <taxon>indigoferoid/millettioid clade</taxon>
        <taxon>Phaseoleae</taxon>
        <taxon>Canavalia</taxon>
    </lineage>
</organism>
<keyword evidence="2" id="KW-1185">Reference proteome</keyword>
<comment type="caution">
    <text evidence="1">The sequence shown here is derived from an EMBL/GenBank/DDBJ whole genome shotgun (WGS) entry which is preliminary data.</text>
</comment>
<evidence type="ECO:0000313" key="1">
    <source>
        <dbReference type="EMBL" id="KAK7313663.1"/>
    </source>
</evidence>
<reference evidence="1 2" key="1">
    <citation type="submission" date="2024-01" db="EMBL/GenBank/DDBJ databases">
        <title>The genomes of 5 underutilized Papilionoideae crops provide insights into root nodulation and disease resistanc.</title>
        <authorList>
            <person name="Jiang F."/>
        </authorList>
    </citation>
    <scope>NUCLEOTIDE SEQUENCE [LARGE SCALE GENOMIC DNA]</scope>
    <source>
        <strain evidence="1">LVBAO_FW01</strain>
        <tissue evidence="1">Leaves</tissue>
    </source>
</reference>
<dbReference type="AlphaFoldDB" id="A0AAN9KCA3"/>